<dbReference type="Pfam" id="PF01757">
    <property type="entry name" value="Acyl_transf_3"/>
    <property type="match status" value="1"/>
</dbReference>
<dbReference type="GO" id="GO:0016746">
    <property type="term" value="F:acyltransferase activity"/>
    <property type="evidence" value="ECO:0007669"/>
    <property type="project" value="UniProtKB-KW"/>
</dbReference>
<proteinExistence type="inferred from homology"/>
<keyword evidence="9" id="KW-0808">Transferase</keyword>
<evidence type="ECO:0000313" key="10">
    <source>
        <dbReference type="Proteomes" id="UP000778523"/>
    </source>
</evidence>
<feature type="transmembrane region" description="Helical" evidence="7">
    <location>
        <begin position="173"/>
        <end position="191"/>
    </location>
</feature>
<evidence type="ECO:0000259" key="8">
    <source>
        <dbReference type="Pfam" id="PF01757"/>
    </source>
</evidence>
<feature type="transmembrane region" description="Helical" evidence="7">
    <location>
        <begin position="294"/>
        <end position="315"/>
    </location>
</feature>
<feature type="transmembrane region" description="Helical" evidence="7">
    <location>
        <begin position="124"/>
        <end position="144"/>
    </location>
</feature>
<keyword evidence="5 7" id="KW-1133">Transmembrane helix</keyword>
<feature type="transmembrane region" description="Helical" evidence="7">
    <location>
        <begin position="262"/>
        <end position="282"/>
    </location>
</feature>
<reference evidence="9 10" key="1">
    <citation type="submission" date="2020-06" db="EMBL/GenBank/DDBJ databases">
        <title>Draft genome of Uliginosibacterium sp. IMCC34675.</title>
        <authorList>
            <person name="Song J."/>
        </authorList>
    </citation>
    <scope>NUCLEOTIDE SEQUENCE [LARGE SCALE GENOMIC DNA]</scope>
    <source>
        <strain evidence="9 10">IMCC34675</strain>
    </source>
</reference>
<feature type="transmembrane region" description="Helical" evidence="7">
    <location>
        <begin position="151"/>
        <end position="167"/>
    </location>
</feature>
<keyword evidence="3" id="KW-1003">Cell membrane</keyword>
<dbReference type="EMBL" id="JABCSC020000001">
    <property type="protein sequence ID" value="NSL54038.1"/>
    <property type="molecule type" value="Genomic_DNA"/>
</dbReference>
<feature type="transmembrane region" description="Helical" evidence="7">
    <location>
        <begin position="7"/>
        <end position="26"/>
    </location>
</feature>
<keyword evidence="10" id="KW-1185">Reference proteome</keyword>
<dbReference type="PANTHER" id="PTHR40074">
    <property type="entry name" value="O-ACETYLTRANSFERASE WECH"/>
    <property type="match status" value="1"/>
</dbReference>
<organism evidence="9 10">
    <name type="scientific">Uliginosibacterium aquaticum</name>
    <dbReference type="NCBI Taxonomy" id="2731212"/>
    <lineage>
        <taxon>Bacteria</taxon>
        <taxon>Pseudomonadati</taxon>
        <taxon>Pseudomonadota</taxon>
        <taxon>Betaproteobacteria</taxon>
        <taxon>Rhodocyclales</taxon>
        <taxon>Zoogloeaceae</taxon>
        <taxon>Uliginosibacterium</taxon>
    </lineage>
</organism>
<evidence type="ECO:0000256" key="1">
    <source>
        <dbReference type="ARBA" id="ARBA00004651"/>
    </source>
</evidence>
<feature type="transmembrane region" description="Helical" evidence="7">
    <location>
        <begin position="203"/>
        <end position="224"/>
    </location>
</feature>
<keyword evidence="4 7" id="KW-0812">Transmembrane</keyword>
<evidence type="ECO:0000313" key="9">
    <source>
        <dbReference type="EMBL" id="NSL54038.1"/>
    </source>
</evidence>
<sequence>MLEEKIRWIDCAKGVGILLVVYGHVARGLVNADLMAADAWFQAVDSIVYSFHMPLFFIISGVLFEKSFFRHGWRLVFNRAASLLYPFVVWSIFQGAVEVSISQYKNFPVLWSEVAWSLIFPRQHFWYLYALFFLNLTAVLLMVFKPSGKTMAAFLALSALAVVYGPVSQSCPPLKYVCGYFFYFFFGVVLSRRPDAISEVSRYGLLVLAASIALQGWGISGVVVSESGRAWAALLVALVCSQAVFIFSFLSRGRLAKCLAFLGLNSLYIYLMHVVFASGFRIVLAKVLGVNTAWLHLFMGCVIGVGVPCVIRALLKERIDFLFDFRRWSLR</sequence>
<dbReference type="RefSeq" id="WP_170020454.1">
    <property type="nucleotide sequence ID" value="NZ_JABCSC020000001.1"/>
</dbReference>
<comment type="subcellular location">
    <subcellularLocation>
        <location evidence="1">Cell membrane</location>
        <topology evidence="1">Multi-pass membrane protein</topology>
    </subcellularLocation>
</comment>
<feature type="domain" description="Acyltransferase 3" evidence="8">
    <location>
        <begin position="7"/>
        <end position="311"/>
    </location>
</feature>
<evidence type="ECO:0000256" key="2">
    <source>
        <dbReference type="ARBA" id="ARBA00007400"/>
    </source>
</evidence>
<evidence type="ECO:0000256" key="6">
    <source>
        <dbReference type="ARBA" id="ARBA00023136"/>
    </source>
</evidence>
<comment type="caution">
    <text evidence="9">The sequence shown here is derived from an EMBL/GenBank/DDBJ whole genome shotgun (WGS) entry which is preliminary data.</text>
</comment>
<gene>
    <name evidence="9" type="ORF">HJ583_003275</name>
</gene>
<name>A0ABX2II42_9RHOO</name>
<accession>A0ABX2II42</accession>
<dbReference type="Proteomes" id="UP000778523">
    <property type="component" value="Unassembled WGS sequence"/>
</dbReference>
<evidence type="ECO:0000256" key="7">
    <source>
        <dbReference type="SAM" id="Phobius"/>
    </source>
</evidence>
<evidence type="ECO:0000256" key="4">
    <source>
        <dbReference type="ARBA" id="ARBA00022692"/>
    </source>
</evidence>
<dbReference type="InterPro" id="IPR002656">
    <property type="entry name" value="Acyl_transf_3_dom"/>
</dbReference>
<keyword evidence="9" id="KW-0012">Acyltransferase</keyword>
<feature type="transmembrane region" description="Helical" evidence="7">
    <location>
        <begin position="230"/>
        <end position="250"/>
    </location>
</feature>
<keyword evidence="6 7" id="KW-0472">Membrane</keyword>
<comment type="similarity">
    <text evidence="2">Belongs to the acyltransferase 3 family.</text>
</comment>
<dbReference type="PANTHER" id="PTHR40074:SF2">
    <property type="entry name" value="O-ACETYLTRANSFERASE WECH"/>
    <property type="match status" value="1"/>
</dbReference>
<evidence type="ECO:0000256" key="3">
    <source>
        <dbReference type="ARBA" id="ARBA00022475"/>
    </source>
</evidence>
<evidence type="ECO:0000256" key="5">
    <source>
        <dbReference type="ARBA" id="ARBA00022989"/>
    </source>
</evidence>
<feature type="transmembrane region" description="Helical" evidence="7">
    <location>
        <begin position="46"/>
        <end position="64"/>
    </location>
</feature>
<protein>
    <submittedName>
        <fullName evidence="9">Acyltransferase</fullName>
    </submittedName>
</protein>
<feature type="transmembrane region" description="Helical" evidence="7">
    <location>
        <begin position="84"/>
        <end position="104"/>
    </location>
</feature>